<organism evidence="1 2">
    <name type="scientific">Linderina macrospora</name>
    <dbReference type="NCBI Taxonomy" id="4868"/>
    <lineage>
        <taxon>Eukaryota</taxon>
        <taxon>Fungi</taxon>
        <taxon>Fungi incertae sedis</taxon>
        <taxon>Zoopagomycota</taxon>
        <taxon>Kickxellomycotina</taxon>
        <taxon>Kickxellomycetes</taxon>
        <taxon>Kickxellales</taxon>
        <taxon>Kickxellaceae</taxon>
        <taxon>Linderina</taxon>
    </lineage>
</organism>
<protein>
    <submittedName>
        <fullName evidence="1">Uncharacterized protein</fullName>
    </submittedName>
</protein>
<accession>A0ACC1JH64</accession>
<comment type="caution">
    <text evidence="1">The sequence shown here is derived from an EMBL/GenBank/DDBJ whole genome shotgun (WGS) entry which is preliminary data.</text>
</comment>
<proteinExistence type="predicted"/>
<reference evidence="1" key="1">
    <citation type="submission" date="2022-07" db="EMBL/GenBank/DDBJ databases">
        <title>Phylogenomic reconstructions and comparative analyses of Kickxellomycotina fungi.</title>
        <authorList>
            <person name="Reynolds N.K."/>
            <person name="Stajich J.E."/>
            <person name="Barry K."/>
            <person name="Grigoriev I.V."/>
            <person name="Crous P."/>
            <person name="Smith M.E."/>
        </authorList>
    </citation>
    <scope>NUCLEOTIDE SEQUENCE</scope>
    <source>
        <strain evidence="1">NRRL 5244</strain>
    </source>
</reference>
<dbReference type="Proteomes" id="UP001150603">
    <property type="component" value="Unassembled WGS sequence"/>
</dbReference>
<dbReference type="EMBL" id="JANBPW010000051">
    <property type="protein sequence ID" value="KAJ1951153.1"/>
    <property type="molecule type" value="Genomic_DNA"/>
</dbReference>
<sequence>MEDSATSQPANQTQVENIADHDLKHFIRFSDPLFKDVIYWINPIYGPDECQRVSSSPKHHHVIRDTNTHIHTRTDRID</sequence>
<keyword evidence="2" id="KW-1185">Reference proteome</keyword>
<evidence type="ECO:0000313" key="2">
    <source>
        <dbReference type="Proteomes" id="UP001150603"/>
    </source>
</evidence>
<gene>
    <name evidence="1" type="ORF">FBU59_000327</name>
</gene>
<name>A0ACC1JH64_9FUNG</name>
<evidence type="ECO:0000313" key="1">
    <source>
        <dbReference type="EMBL" id="KAJ1951153.1"/>
    </source>
</evidence>